<evidence type="ECO:0000313" key="11">
    <source>
        <dbReference type="EMBL" id="MBG0778674.1"/>
    </source>
</evidence>
<accession>A0A931CVQ7</accession>
<sequence>MQIGPFFETIAARIDVCNEWIGRLVSWVVVLLVAVVFIDVVMRYAANTSFVFTQELEWHLFGFIFLMGAGYTLLYDQHVRVDVVYQRLSERGQAWINVLGCLFFLFPGAILIIYTSFGFAREAFVFMEGSPDPGGIPVRFIIKSCVPLGFLLLLFQGVSMFIRNLGILLTPPCADKEKDVR</sequence>
<evidence type="ECO:0000256" key="6">
    <source>
        <dbReference type="ARBA" id="ARBA00022989"/>
    </source>
</evidence>
<comment type="subcellular location">
    <subcellularLocation>
        <location evidence="1">Cell inner membrane</location>
        <topology evidence="1">Multi-pass membrane protein</topology>
    </subcellularLocation>
</comment>
<dbReference type="AlphaFoldDB" id="A0A931CVQ7"/>
<gene>
    <name evidence="11" type="ORF">H0S81_01920</name>
</gene>
<keyword evidence="3" id="KW-1003">Cell membrane</keyword>
<evidence type="ECO:0000259" key="10">
    <source>
        <dbReference type="Pfam" id="PF04290"/>
    </source>
</evidence>
<keyword evidence="4" id="KW-0997">Cell inner membrane</keyword>
<evidence type="ECO:0000256" key="7">
    <source>
        <dbReference type="ARBA" id="ARBA00023136"/>
    </source>
</evidence>
<evidence type="ECO:0000256" key="2">
    <source>
        <dbReference type="ARBA" id="ARBA00022448"/>
    </source>
</evidence>
<feature type="transmembrane region" description="Helical" evidence="9">
    <location>
        <begin position="24"/>
        <end position="46"/>
    </location>
</feature>
<evidence type="ECO:0000313" key="12">
    <source>
        <dbReference type="Proteomes" id="UP000706172"/>
    </source>
</evidence>
<dbReference type="Proteomes" id="UP000706172">
    <property type="component" value="Unassembled WGS sequence"/>
</dbReference>
<proteinExistence type="inferred from homology"/>
<comment type="caution">
    <text evidence="11">The sequence shown here is derived from an EMBL/GenBank/DDBJ whole genome shotgun (WGS) entry which is preliminary data.</text>
</comment>
<dbReference type="GO" id="GO:0005886">
    <property type="term" value="C:plasma membrane"/>
    <property type="evidence" value="ECO:0007669"/>
    <property type="project" value="UniProtKB-SubCell"/>
</dbReference>
<comment type="similarity">
    <text evidence="8">Belongs to the TRAP transporter small permease family.</text>
</comment>
<name>A0A931CVQ7_9BACT</name>
<evidence type="ECO:0000256" key="9">
    <source>
        <dbReference type="SAM" id="Phobius"/>
    </source>
</evidence>
<evidence type="ECO:0000256" key="4">
    <source>
        <dbReference type="ARBA" id="ARBA00022519"/>
    </source>
</evidence>
<reference evidence="11" key="1">
    <citation type="submission" date="2020-07" db="EMBL/GenBank/DDBJ databases">
        <title>Severe corrosion of carbon steel in oil field produced water can be linked to methanogenic archaea containing a special type of NiFe hydrogenase.</title>
        <authorList>
            <person name="Lahme S."/>
            <person name="Mand J."/>
            <person name="Longwell J."/>
            <person name="Smith R."/>
            <person name="Enning D."/>
        </authorList>
    </citation>
    <scope>NUCLEOTIDE SEQUENCE</scope>
    <source>
        <strain evidence="11">MIC098Bin6</strain>
    </source>
</reference>
<evidence type="ECO:0000256" key="3">
    <source>
        <dbReference type="ARBA" id="ARBA00022475"/>
    </source>
</evidence>
<feature type="transmembrane region" description="Helical" evidence="9">
    <location>
        <begin position="95"/>
        <end position="120"/>
    </location>
</feature>
<dbReference type="InterPro" id="IPR007387">
    <property type="entry name" value="TRAP_DctQ"/>
</dbReference>
<evidence type="ECO:0000256" key="8">
    <source>
        <dbReference type="ARBA" id="ARBA00038436"/>
    </source>
</evidence>
<evidence type="ECO:0000256" key="1">
    <source>
        <dbReference type="ARBA" id="ARBA00004429"/>
    </source>
</evidence>
<keyword evidence="7 9" id="KW-0472">Membrane</keyword>
<evidence type="ECO:0000256" key="5">
    <source>
        <dbReference type="ARBA" id="ARBA00022692"/>
    </source>
</evidence>
<dbReference type="EMBL" id="JACCQK010000078">
    <property type="protein sequence ID" value="MBG0778674.1"/>
    <property type="molecule type" value="Genomic_DNA"/>
</dbReference>
<dbReference type="InterPro" id="IPR055348">
    <property type="entry name" value="DctQ"/>
</dbReference>
<keyword evidence="2" id="KW-0813">Transport</keyword>
<keyword evidence="5 9" id="KW-0812">Transmembrane</keyword>
<feature type="transmembrane region" description="Helical" evidence="9">
    <location>
        <begin position="58"/>
        <end position="75"/>
    </location>
</feature>
<dbReference type="Pfam" id="PF04290">
    <property type="entry name" value="DctQ"/>
    <property type="match status" value="1"/>
</dbReference>
<feature type="transmembrane region" description="Helical" evidence="9">
    <location>
        <begin position="140"/>
        <end position="162"/>
    </location>
</feature>
<protein>
    <submittedName>
        <fullName evidence="11">TRAP transporter small permease subunit</fullName>
    </submittedName>
</protein>
<dbReference type="PANTHER" id="PTHR35011:SF4">
    <property type="entry name" value="SLL1102 PROTEIN"/>
    <property type="match status" value="1"/>
</dbReference>
<feature type="domain" description="Tripartite ATP-independent periplasmic transporters DctQ component" evidence="10">
    <location>
        <begin position="32"/>
        <end position="164"/>
    </location>
</feature>
<dbReference type="PANTHER" id="PTHR35011">
    <property type="entry name" value="2,3-DIKETO-L-GULONATE TRAP TRANSPORTER SMALL PERMEASE PROTEIN YIAM"/>
    <property type="match status" value="1"/>
</dbReference>
<keyword evidence="6 9" id="KW-1133">Transmembrane helix</keyword>
<organism evidence="11 12">
    <name type="scientific">Desulfotignum balticum</name>
    <dbReference type="NCBI Taxonomy" id="115781"/>
    <lineage>
        <taxon>Bacteria</taxon>
        <taxon>Pseudomonadati</taxon>
        <taxon>Thermodesulfobacteriota</taxon>
        <taxon>Desulfobacteria</taxon>
        <taxon>Desulfobacterales</taxon>
        <taxon>Desulfobacteraceae</taxon>
        <taxon>Desulfotignum</taxon>
    </lineage>
</organism>